<dbReference type="OrthoDB" id="71260at2759"/>
<proteinExistence type="predicted"/>
<dbReference type="Proteomes" id="UP000053815">
    <property type="component" value="Unassembled WGS sequence"/>
</dbReference>
<keyword evidence="1" id="KW-0378">Hydrolase</keyword>
<gene>
    <name evidence="1" type="ORF">MAM1_0243d08616</name>
</gene>
<evidence type="ECO:0000313" key="1">
    <source>
        <dbReference type="EMBL" id="GAN09094.1"/>
    </source>
</evidence>
<organism evidence="1">
    <name type="scientific">Mucor ambiguus</name>
    <dbReference type="NCBI Taxonomy" id="91626"/>
    <lineage>
        <taxon>Eukaryota</taxon>
        <taxon>Fungi</taxon>
        <taxon>Fungi incertae sedis</taxon>
        <taxon>Mucoromycota</taxon>
        <taxon>Mucoromycotina</taxon>
        <taxon>Mucoromycetes</taxon>
        <taxon>Mucorales</taxon>
        <taxon>Mucorineae</taxon>
        <taxon>Mucoraceae</taxon>
        <taxon>Mucor</taxon>
    </lineage>
</organism>
<name>A0A0C9MNL9_9FUNG</name>
<dbReference type="Gene3D" id="3.40.630.40">
    <property type="entry name" value="Zn-dependent exopeptidases"/>
    <property type="match status" value="1"/>
</dbReference>
<sequence length="284" mass="32311">MIDAQTYSKKFKKKAYTFNGVYSKSGNLPLIITAPHGGLSRPESIPNRVEDGISVLNDMYTKEIALGIEQFILDHYGNDAPHVITNDISRRKADLNRSLEEGTETEAGEQVWKAYHNRVEKSVKSVLRMNFCGLLVDIHGHTHSSGMIELGYLLSPGELRSDKIRMDQAILEKSSIQSLAKRQLKNKAPHRFLSLFGDLIMKSSKNQISVLPSSAIPSPHDEDYFMGGFTTQHYHNYWNGLDVIQVEIPKHLRWNETNRQHVIKAISLAIINMLDQYYIHHSKL</sequence>
<dbReference type="GO" id="GO:0016787">
    <property type="term" value="F:hydrolase activity"/>
    <property type="evidence" value="ECO:0007669"/>
    <property type="project" value="UniProtKB-KW"/>
</dbReference>
<dbReference type="EMBL" id="DF836532">
    <property type="protein sequence ID" value="GAN09094.1"/>
    <property type="molecule type" value="Genomic_DNA"/>
</dbReference>
<reference evidence="1" key="1">
    <citation type="submission" date="2014-09" db="EMBL/GenBank/DDBJ databases">
        <title>Draft genome sequence of an oleaginous Mucoromycotina fungus Mucor ambiguus NBRC6742.</title>
        <authorList>
            <person name="Takeda I."/>
            <person name="Yamane N."/>
            <person name="Morita T."/>
            <person name="Tamano K."/>
            <person name="Machida M."/>
            <person name="Baker S."/>
            <person name="Koike H."/>
        </authorList>
    </citation>
    <scope>NUCLEOTIDE SEQUENCE</scope>
    <source>
        <strain evidence="1">NBRC 6742</strain>
    </source>
</reference>
<dbReference type="SUPFAM" id="SSF53187">
    <property type="entry name" value="Zn-dependent exopeptidases"/>
    <property type="match status" value="1"/>
</dbReference>
<dbReference type="AlphaFoldDB" id="A0A0C9MNL9"/>
<evidence type="ECO:0000313" key="2">
    <source>
        <dbReference type="Proteomes" id="UP000053815"/>
    </source>
</evidence>
<accession>A0A0C9MNL9</accession>
<keyword evidence="2" id="KW-1185">Reference proteome</keyword>
<protein>
    <submittedName>
        <fullName evidence="1">N-formylglutamate amidohydrolase</fullName>
    </submittedName>
</protein>